<dbReference type="InterPro" id="IPR016667">
    <property type="entry name" value="Caps_polysacc_synth_CpsB/CapC"/>
</dbReference>
<gene>
    <name evidence="6" type="primary">ywqE</name>
    <name evidence="6" type="ORF">ERS852578_02123</name>
</gene>
<keyword evidence="3 6" id="KW-0378">Hydrolase</keyword>
<dbReference type="GO" id="GO:0004725">
    <property type="term" value="F:protein tyrosine phosphatase activity"/>
    <property type="evidence" value="ECO:0007669"/>
    <property type="project" value="UniProtKB-EC"/>
</dbReference>
<evidence type="ECO:0000313" key="7">
    <source>
        <dbReference type="Proteomes" id="UP000095390"/>
    </source>
</evidence>
<evidence type="ECO:0000256" key="1">
    <source>
        <dbReference type="ARBA" id="ARBA00005750"/>
    </source>
</evidence>
<dbReference type="InterPro" id="IPR016195">
    <property type="entry name" value="Pol/histidinol_Pase-like"/>
</dbReference>
<sequence>MSVIDFHSHVLPRIDDGSHSSEESLGMLQISASQGIDVMAATSHFYAIEDRISSFLNRRRCSEERLKERMNQELTKEERIPRLIMGVEVAFFTGISRAERLEELTYEGTDLLLLEMPFTKWNKSEIEEVRYILERRKLRVMLAHLERFLMIPGNKKRIYELMELPVYVQINAGSFERWGERRQILKMIRKKEQIFLGSDCHGLNHRVPNLKNGREALEKMMGSTFIDKMDKEAAVLLGLEDK</sequence>
<dbReference type="EC" id="3.1.3.48" evidence="2"/>
<evidence type="ECO:0000256" key="5">
    <source>
        <dbReference type="ARBA" id="ARBA00051722"/>
    </source>
</evidence>
<dbReference type="EMBL" id="CYYC01000027">
    <property type="protein sequence ID" value="CUN09107.1"/>
    <property type="molecule type" value="Genomic_DNA"/>
</dbReference>
<dbReference type="GO" id="GO:0030145">
    <property type="term" value="F:manganese ion binding"/>
    <property type="evidence" value="ECO:0007669"/>
    <property type="project" value="InterPro"/>
</dbReference>
<dbReference type="PANTHER" id="PTHR39181:SF1">
    <property type="entry name" value="TYROSINE-PROTEIN PHOSPHATASE YWQE"/>
    <property type="match status" value="1"/>
</dbReference>
<dbReference type="PANTHER" id="PTHR39181">
    <property type="entry name" value="TYROSINE-PROTEIN PHOSPHATASE YWQE"/>
    <property type="match status" value="1"/>
</dbReference>
<comment type="catalytic activity">
    <reaction evidence="5">
        <text>O-phospho-L-tyrosyl-[protein] + H2O = L-tyrosyl-[protein] + phosphate</text>
        <dbReference type="Rhea" id="RHEA:10684"/>
        <dbReference type="Rhea" id="RHEA-COMP:10136"/>
        <dbReference type="Rhea" id="RHEA-COMP:20101"/>
        <dbReference type="ChEBI" id="CHEBI:15377"/>
        <dbReference type="ChEBI" id="CHEBI:43474"/>
        <dbReference type="ChEBI" id="CHEBI:46858"/>
        <dbReference type="ChEBI" id="CHEBI:61978"/>
        <dbReference type="EC" id="3.1.3.48"/>
    </reaction>
</comment>
<reference evidence="6 7" key="1">
    <citation type="submission" date="2015-09" db="EMBL/GenBank/DDBJ databases">
        <authorList>
            <consortium name="Pathogen Informatics"/>
        </authorList>
    </citation>
    <scope>NUCLEOTIDE SEQUENCE [LARGE SCALE GENOMIC DNA]</scope>
    <source>
        <strain evidence="6 7">2789STDY5834966</strain>
    </source>
</reference>
<evidence type="ECO:0000256" key="2">
    <source>
        <dbReference type="ARBA" id="ARBA00013064"/>
    </source>
</evidence>
<accession>A0A173U475</accession>
<dbReference type="Gene3D" id="3.20.20.140">
    <property type="entry name" value="Metal-dependent hydrolases"/>
    <property type="match status" value="1"/>
</dbReference>
<dbReference type="Proteomes" id="UP000095390">
    <property type="component" value="Unassembled WGS sequence"/>
</dbReference>
<keyword evidence="4" id="KW-0904">Protein phosphatase</keyword>
<dbReference type="GeneID" id="75047208"/>
<dbReference type="AlphaFoldDB" id="A0A173U475"/>
<protein>
    <recommendedName>
        <fullName evidence="2">protein-tyrosine-phosphatase</fullName>
        <ecNumber evidence="2">3.1.3.48</ecNumber>
    </recommendedName>
</protein>
<comment type="similarity">
    <text evidence="1">Belongs to the metallo-dependent hydrolases superfamily. CpsB/CapC family.</text>
</comment>
<name>A0A173U475_9FIRM</name>
<organism evidence="6 7">
    <name type="scientific">Anaerobutyricum hallii</name>
    <dbReference type="NCBI Taxonomy" id="39488"/>
    <lineage>
        <taxon>Bacteria</taxon>
        <taxon>Bacillati</taxon>
        <taxon>Bacillota</taxon>
        <taxon>Clostridia</taxon>
        <taxon>Lachnospirales</taxon>
        <taxon>Lachnospiraceae</taxon>
        <taxon>Anaerobutyricum</taxon>
    </lineage>
</organism>
<evidence type="ECO:0000256" key="3">
    <source>
        <dbReference type="ARBA" id="ARBA00022801"/>
    </source>
</evidence>
<proteinExistence type="inferred from homology"/>
<evidence type="ECO:0000256" key="4">
    <source>
        <dbReference type="ARBA" id="ARBA00022912"/>
    </source>
</evidence>
<dbReference type="SUPFAM" id="SSF89550">
    <property type="entry name" value="PHP domain-like"/>
    <property type="match status" value="1"/>
</dbReference>
<dbReference type="OrthoDB" id="9788539at2"/>
<evidence type="ECO:0000313" key="6">
    <source>
        <dbReference type="EMBL" id="CUN09107.1"/>
    </source>
</evidence>
<dbReference type="RefSeq" id="WP_005348459.1">
    <property type="nucleotide sequence ID" value="NZ_CP073280.1"/>
</dbReference>
<dbReference type="Pfam" id="PF19567">
    <property type="entry name" value="CpsB_CapC"/>
    <property type="match status" value="1"/>
</dbReference>